<reference evidence="1 2" key="1">
    <citation type="submission" date="2019-09" db="EMBL/GenBank/DDBJ databases">
        <title>The draft genomes of Allium pathogen Pseudomonas sp.</title>
        <authorList>
            <person name="Fujikawa T."/>
            <person name="Sawada H."/>
        </authorList>
    </citation>
    <scope>NUCLEOTIDE SEQUENCE [LARGE SCALE GENOMIC DNA]</scope>
    <source>
        <strain evidence="1 2">MAFF 730085</strain>
    </source>
</reference>
<dbReference type="Proteomes" id="UP000325438">
    <property type="component" value="Unassembled WGS sequence"/>
</dbReference>
<gene>
    <name evidence="1" type="ORF">F0170_09505</name>
</gene>
<dbReference type="RefSeq" id="WP_152749208.1">
    <property type="nucleotide sequence ID" value="NZ_VUBA01000048.1"/>
</dbReference>
<sequence length="573" mass="65145">MLQAATGKLFTNRENPRKTLLKGVVYTNLDLAVVDQVTTKVGTVTSMDTSHTPTALGYEMSEYMEAAEPEPGVLVSRTMGAYIDDFADVASFSLRVICSPDVHIAERLLNQRHRPGQPHPSERLARFYDASVRADLAEIAAFNEFTEQLIGLQRVTYMAVIQSIRTYVAAVHRMSDDLNLAYTLLVMCIESLVQKFDGHEPQWSDIPEEKRRGVDKALDRIDHDSAQAVKDAVLDVIHPRLSYRFGQFILAHLPADYFTVQADAQKHPIGRRDLEAALQNLYGVRSGYVHTLKHLTKEFLHFASHRETCEDDDKLTFTFQGLFRLTRAVIIEYVRKAEKVDHEPYHYEWDNPHLLRMKLDPSLWIYNPEAFNSQTPRHHLEGLVLLLDQCLVDFPNRKLHHPTRVIDKGFSIQSQMAEAMRVSFLGFAYLSDFFLGTEQTHRVFSQTEVDLLNRPGVGSLIAQALMGSDTGWAPSEHKKQLDQYYKKRHTKTGIKVSQNVEACMGLALAERYRLAGDSPGALAALSATAKDFPHLKQLRHMGEEFDQEKPIDWRSIIYPRWAAPRATLECNGL</sequence>
<dbReference type="EMBL" id="VUBA01000048">
    <property type="protein sequence ID" value="MPQ84200.1"/>
    <property type="molecule type" value="Genomic_DNA"/>
</dbReference>
<organism evidence="1 2">
    <name type="scientific">Pseudomonas kitaguniensis</name>
    <dbReference type="NCBI Taxonomy" id="2607908"/>
    <lineage>
        <taxon>Bacteria</taxon>
        <taxon>Pseudomonadati</taxon>
        <taxon>Pseudomonadota</taxon>
        <taxon>Gammaproteobacteria</taxon>
        <taxon>Pseudomonadales</taxon>
        <taxon>Pseudomonadaceae</taxon>
        <taxon>Pseudomonas</taxon>
    </lineage>
</organism>
<protein>
    <submittedName>
        <fullName evidence="1">Uncharacterized protein</fullName>
    </submittedName>
</protein>
<proteinExistence type="predicted"/>
<name>A0A5N7JS45_9PSED</name>
<accession>A0A5N7JS45</accession>
<dbReference type="AlphaFoldDB" id="A0A5N7JS45"/>
<evidence type="ECO:0000313" key="2">
    <source>
        <dbReference type="Proteomes" id="UP000325438"/>
    </source>
</evidence>
<comment type="caution">
    <text evidence="1">The sequence shown here is derived from an EMBL/GenBank/DDBJ whole genome shotgun (WGS) entry which is preliminary data.</text>
</comment>
<evidence type="ECO:0000313" key="1">
    <source>
        <dbReference type="EMBL" id="MPQ84200.1"/>
    </source>
</evidence>